<dbReference type="EMBL" id="JABFRW010000125">
    <property type="protein sequence ID" value="NOT34493.1"/>
    <property type="molecule type" value="Genomic_DNA"/>
</dbReference>
<evidence type="ECO:0000313" key="2">
    <source>
        <dbReference type="Proteomes" id="UP000580839"/>
    </source>
</evidence>
<protein>
    <recommendedName>
        <fullName evidence="3">DUF1579 domain-containing protein</fullName>
    </recommendedName>
</protein>
<comment type="caution">
    <text evidence="1">The sequence shown here is derived from an EMBL/GenBank/DDBJ whole genome shotgun (WGS) entry which is preliminary data.</text>
</comment>
<dbReference type="Proteomes" id="UP000580839">
    <property type="component" value="Unassembled WGS sequence"/>
</dbReference>
<name>A0A849SL78_UNCEI</name>
<sequence>MQTQETKRQHAHDFDFWPGRWRGANRKLLKLFVGCDEWERFDATIEVAAFPGGIGNYDVFLAEQWRPGFVGLSFRVYDPVADRWSIYWLENRSGGVDHETGSLLPPVVGRFVDGVGVFEGREIYEGRPIVVRYRWSNITPATARWEQSFSTDEGRTWEINWVSDMTRLAD</sequence>
<proteinExistence type="predicted"/>
<organism evidence="1 2">
    <name type="scientific">Eiseniibacteriota bacterium</name>
    <dbReference type="NCBI Taxonomy" id="2212470"/>
    <lineage>
        <taxon>Bacteria</taxon>
        <taxon>Candidatus Eiseniibacteriota</taxon>
    </lineage>
</organism>
<accession>A0A849SL78</accession>
<reference evidence="1 2" key="1">
    <citation type="submission" date="2020-04" db="EMBL/GenBank/DDBJ databases">
        <title>Metagenomic profiling of ammonia- and methane-oxidizing microorganisms in a Dutch drinking water treatment plant.</title>
        <authorList>
            <person name="Poghosyan L."/>
            <person name="Leucker S."/>
        </authorList>
    </citation>
    <scope>NUCLEOTIDE SEQUENCE [LARGE SCALE GENOMIC DNA]</scope>
    <source>
        <strain evidence="1">S-RSF-IL-03</strain>
    </source>
</reference>
<evidence type="ECO:0008006" key="3">
    <source>
        <dbReference type="Google" id="ProtNLM"/>
    </source>
</evidence>
<dbReference type="AlphaFoldDB" id="A0A849SL78"/>
<gene>
    <name evidence="1" type="ORF">HOP12_10020</name>
</gene>
<evidence type="ECO:0000313" key="1">
    <source>
        <dbReference type="EMBL" id="NOT34493.1"/>
    </source>
</evidence>